<evidence type="ECO:0000256" key="12">
    <source>
        <dbReference type="RuleBase" id="RU003357"/>
    </source>
</evidence>
<evidence type="ECO:0000259" key="15">
    <source>
        <dbReference type="Pfam" id="PF07715"/>
    </source>
</evidence>
<keyword evidence="16" id="KW-0675">Receptor</keyword>
<dbReference type="Pfam" id="PF00593">
    <property type="entry name" value="TonB_dep_Rec_b-barrel"/>
    <property type="match status" value="1"/>
</dbReference>
<comment type="caution">
    <text evidence="16">The sequence shown here is derived from an EMBL/GenBank/DDBJ whole genome shotgun (WGS) entry which is preliminary data.</text>
</comment>
<dbReference type="GO" id="GO:0006826">
    <property type="term" value="P:iron ion transport"/>
    <property type="evidence" value="ECO:0007669"/>
    <property type="project" value="UniProtKB-KW"/>
</dbReference>
<keyword evidence="4" id="KW-0410">Iron transport</keyword>
<dbReference type="Pfam" id="PF07715">
    <property type="entry name" value="Plug"/>
    <property type="match status" value="1"/>
</dbReference>
<evidence type="ECO:0000256" key="8">
    <source>
        <dbReference type="ARBA" id="ARBA00023077"/>
    </source>
</evidence>
<dbReference type="EMBL" id="VNIM01000013">
    <property type="protein sequence ID" value="TVV76119.1"/>
    <property type="molecule type" value="Genomic_DNA"/>
</dbReference>
<protein>
    <submittedName>
        <fullName evidence="16">TonB-dependent receptor</fullName>
    </submittedName>
</protein>
<dbReference type="InterPro" id="IPR000531">
    <property type="entry name" value="Beta-barrel_TonB"/>
</dbReference>
<name>A0A558R9Q6_9SPHN</name>
<keyword evidence="2 11" id="KW-0813">Transport</keyword>
<evidence type="ECO:0000259" key="14">
    <source>
        <dbReference type="Pfam" id="PF00593"/>
    </source>
</evidence>
<keyword evidence="7" id="KW-0406">Ion transport</keyword>
<gene>
    <name evidence="16" type="ORF">FOY91_05090</name>
</gene>
<evidence type="ECO:0000256" key="2">
    <source>
        <dbReference type="ARBA" id="ARBA00022448"/>
    </source>
</evidence>
<dbReference type="PANTHER" id="PTHR32552">
    <property type="entry name" value="FERRICHROME IRON RECEPTOR-RELATED"/>
    <property type="match status" value="1"/>
</dbReference>
<keyword evidence="8 12" id="KW-0798">TonB box</keyword>
<keyword evidence="6" id="KW-0408">Iron</keyword>
<evidence type="ECO:0000256" key="3">
    <source>
        <dbReference type="ARBA" id="ARBA00022452"/>
    </source>
</evidence>
<accession>A0A558R9Q6</accession>
<dbReference type="PROSITE" id="PS52016">
    <property type="entry name" value="TONB_DEPENDENT_REC_3"/>
    <property type="match status" value="1"/>
</dbReference>
<keyword evidence="9 11" id="KW-0472">Membrane</keyword>
<evidence type="ECO:0000256" key="6">
    <source>
        <dbReference type="ARBA" id="ARBA00023004"/>
    </source>
</evidence>
<comment type="subcellular location">
    <subcellularLocation>
        <location evidence="1 11">Cell outer membrane</location>
        <topology evidence="1 11">Multi-pass membrane protein</topology>
    </subcellularLocation>
</comment>
<feature type="domain" description="TonB-dependent receptor-like beta-barrel" evidence="14">
    <location>
        <begin position="354"/>
        <end position="800"/>
    </location>
</feature>
<evidence type="ECO:0000256" key="9">
    <source>
        <dbReference type="ARBA" id="ARBA00023136"/>
    </source>
</evidence>
<evidence type="ECO:0000313" key="17">
    <source>
        <dbReference type="Proteomes" id="UP000318681"/>
    </source>
</evidence>
<feature type="domain" description="TonB-dependent receptor plug" evidence="15">
    <location>
        <begin position="44"/>
        <end position="149"/>
    </location>
</feature>
<feature type="chain" id="PRO_5021753798" evidence="13">
    <location>
        <begin position="18"/>
        <end position="841"/>
    </location>
</feature>
<evidence type="ECO:0000256" key="1">
    <source>
        <dbReference type="ARBA" id="ARBA00004571"/>
    </source>
</evidence>
<comment type="similarity">
    <text evidence="11 12">Belongs to the TonB-dependent receptor family.</text>
</comment>
<dbReference type="RefSeq" id="WP_145148801.1">
    <property type="nucleotide sequence ID" value="NZ_VNIM01000013.1"/>
</dbReference>
<dbReference type="Gene3D" id="2.40.170.20">
    <property type="entry name" value="TonB-dependent receptor, beta-barrel domain"/>
    <property type="match status" value="3"/>
</dbReference>
<sequence>MPIVRFTFAGFAFAALAAAPLSAQTTGDEPEIVVTAQLRAQNPIDVPIALSVVTGADLARLGIEDLEAFSRFVPGFLVQNESPNNPGFVLRGITSDSGASFNEPRVSIFQDGVSISKSRGSYVELFDIDRVEVAKGPQSTLYGRGALIGAVNLIQKKADPRGFGALARADYGNQDSKLAEAMVNLPLAADVAVRFAGRIRKRDGYIPSLLGGRDFNSVDTRAGRGSLHAQTGGLTVDLIGNYELDRQAGTPFKSTTFRPTDPATGAVIGDAGRNSGAALAPAAGFEGGRPLGTRREVWGVSALASYELSDSLKLDSVTAYRRFDAFGIFDADGLSLPILTAADDVTGKQASQDLRLTYTADRLTAFVGASYFHENGSQRTPATFDERALVARLAGALNGGLPGRPATDPAPLGLFANPAFTGALVQGIAAASGVALSPAQAMAIGANLKADHSEQSTNFARTNAYDVFGDVTYALTDRIELGGGLRYSHDSKRTRYSASVLNGRSIAGGLIAAFAQPPAVRDALLGALAVPGAATIPPSAAYPVPLFGLSTQPTAGNGTVDEARLTNGGFSWRLTARYEASRAASLYLTYARGRRPRVLSGTSPAEPFGRATFAVLPNERVDSYEAGIKTALANRTLFLDGAVFLYDYANFQTIVQQGIQLVTTNAGRARSYGFEGQARFVPSRAVSLFASYAYNHSRFRSGLRDGNRFRLSPDHMGSVGATLSAPVAAGRVSFSPNLTYQSRIYFDDDNDRADLQRPPASLVADLLRDETQGGYALANARLGYEPDGGRWKIEGYVENLFDRHYIRDAGNTGDAIGLATFVAGDPRFYGLSATIRFGDVR</sequence>
<dbReference type="InterPro" id="IPR036942">
    <property type="entry name" value="Beta-barrel_TonB_sf"/>
</dbReference>
<evidence type="ECO:0000256" key="4">
    <source>
        <dbReference type="ARBA" id="ARBA00022496"/>
    </source>
</evidence>
<keyword evidence="13" id="KW-0732">Signal</keyword>
<evidence type="ECO:0000256" key="11">
    <source>
        <dbReference type="PROSITE-ProRule" id="PRU01360"/>
    </source>
</evidence>
<organism evidence="16 17">
    <name type="scientific">Alterirhizorhabdus solaris</name>
    <dbReference type="NCBI Taxonomy" id="2529389"/>
    <lineage>
        <taxon>Bacteria</taxon>
        <taxon>Pseudomonadati</taxon>
        <taxon>Pseudomonadota</taxon>
        <taxon>Alphaproteobacteria</taxon>
        <taxon>Sphingomonadales</taxon>
        <taxon>Rhizorhabdaceae</taxon>
        <taxon>Alterirhizorhabdus</taxon>
    </lineage>
</organism>
<dbReference type="Proteomes" id="UP000318681">
    <property type="component" value="Unassembled WGS sequence"/>
</dbReference>
<dbReference type="OrthoDB" id="7313036at2"/>
<reference evidence="16 17" key="1">
    <citation type="submission" date="2019-07" db="EMBL/GenBank/DDBJ databases">
        <title>Sphingomonas solaris sp. nov., isolated from a solar panel from Boston, Massachusetts.</title>
        <authorList>
            <person name="Tanner K."/>
            <person name="Pascual J."/>
            <person name="Mancuso C."/>
            <person name="Pereto J."/>
            <person name="Khalil A."/>
            <person name="Vilanova C."/>
        </authorList>
    </citation>
    <scope>NUCLEOTIDE SEQUENCE [LARGE SCALE GENOMIC DNA]</scope>
    <source>
        <strain evidence="16 17">R4DWN</strain>
    </source>
</reference>
<proteinExistence type="inferred from homology"/>
<dbReference type="SUPFAM" id="SSF56935">
    <property type="entry name" value="Porins"/>
    <property type="match status" value="1"/>
</dbReference>
<evidence type="ECO:0000256" key="13">
    <source>
        <dbReference type="SAM" id="SignalP"/>
    </source>
</evidence>
<dbReference type="PANTHER" id="PTHR32552:SF81">
    <property type="entry name" value="TONB-DEPENDENT OUTER MEMBRANE RECEPTOR"/>
    <property type="match status" value="1"/>
</dbReference>
<dbReference type="InterPro" id="IPR012910">
    <property type="entry name" value="Plug_dom"/>
</dbReference>
<dbReference type="InterPro" id="IPR039426">
    <property type="entry name" value="TonB-dep_rcpt-like"/>
</dbReference>
<dbReference type="AlphaFoldDB" id="A0A558R9Q6"/>
<evidence type="ECO:0000313" key="16">
    <source>
        <dbReference type="EMBL" id="TVV76119.1"/>
    </source>
</evidence>
<keyword evidence="17" id="KW-1185">Reference proteome</keyword>
<evidence type="ECO:0000256" key="7">
    <source>
        <dbReference type="ARBA" id="ARBA00023065"/>
    </source>
</evidence>
<keyword evidence="10 11" id="KW-0998">Cell outer membrane</keyword>
<evidence type="ECO:0000256" key="5">
    <source>
        <dbReference type="ARBA" id="ARBA00022692"/>
    </source>
</evidence>
<evidence type="ECO:0000256" key="10">
    <source>
        <dbReference type="ARBA" id="ARBA00023237"/>
    </source>
</evidence>
<keyword evidence="3 11" id="KW-1134">Transmembrane beta strand</keyword>
<keyword evidence="5 11" id="KW-0812">Transmembrane</keyword>
<dbReference type="GO" id="GO:0009279">
    <property type="term" value="C:cell outer membrane"/>
    <property type="evidence" value="ECO:0007669"/>
    <property type="project" value="UniProtKB-SubCell"/>
</dbReference>
<feature type="signal peptide" evidence="13">
    <location>
        <begin position="1"/>
        <end position="17"/>
    </location>
</feature>